<accession>A0A955LW38</accession>
<sequence>SGLEWDYWAQVDDVSLACGCFAPAAPDLNISYFGTDVFLNWSDTGADFYEIHSPANDFYFTPNINTLFTTATDTNYTFPNDLGNPNLNYAYAIVGKSSCGAASALSNRKGEFDFGIESGTP</sequence>
<evidence type="ECO:0000313" key="1">
    <source>
        <dbReference type="EMBL" id="MCA9397741.1"/>
    </source>
</evidence>
<gene>
    <name evidence="1" type="ORF">KC573_02830</name>
</gene>
<reference evidence="1" key="2">
    <citation type="journal article" date="2021" name="Microbiome">
        <title>Successional dynamics and alternative stable states in a saline activated sludge microbial community over 9 years.</title>
        <authorList>
            <person name="Wang Y."/>
            <person name="Ye J."/>
            <person name="Ju F."/>
            <person name="Liu L."/>
            <person name="Boyd J.A."/>
            <person name="Deng Y."/>
            <person name="Parks D.H."/>
            <person name="Jiang X."/>
            <person name="Yin X."/>
            <person name="Woodcroft B.J."/>
            <person name="Tyson G.W."/>
            <person name="Hugenholtz P."/>
            <person name="Polz M.F."/>
            <person name="Zhang T."/>
        </authorList>
    </citation>
    <scope>NUCLEOTIDE SEQUENCE</scope>
    <source>
        <strain evidence="1">HKST-UBA02</strain>
    </source>
</reference>
<feature type="non-terminal residue" evidence="1">
    <location>
        <position position="1"/>
    </location>
</feature>
<organism evidence="1 2">
    <name type="scientific">candidate division WWE3 bacterium</name>
    <dbReference type="NCBI Taxonomy" id="2053526"/>
    <lineage>
        <taxon>Bacteria</taxon>
        <taxon>Katanobacteria</taxon>
    </lineage>
</organism>
<dbReference type="EMBL" id="JAGQKY010000123">
    <property type="protein sequence ID" value="MCA9397741.1"/>
    <property type="molecule type" value="Genomic_DNA"/>
</dbReference>
<dbReference type="AlphaFoldDB" id="A0A955LW38"/>
<proteinExistence type="predicted"/>
<reference evidence="1" key="1">
    <citation type="submission" date="2020-04" db="EMBL/GenBank/DDBJ databases">
        <authorList>
            <person name="Zhang T."/>
        </authorList>
    </citation>
    <scope>NUCLEOTIDE SEQUENCE</scope>
    <source>
        <strain evidence="1">HKST-UBA02</strain>
    </source>
</reference>
<comment type="caution">
    <text evidence="1">The sequence shown here is derived from an EMBL/GenBank/DDBJ whole genome shotgun (WGS) entry which is preliminary data.</text>
</comment>
<protein>
    <submittedName>
        <fullName evidence="1">Uncharacterized protein</fullName>
    </submittedName>
</protein>
<evidence type="ECO:0000313" key="2">
    <source>
        <dbReference type="Proteomes" id="UP000699691"/>
    </source>
</evidence>
<dbReference type="Proteomes" id="UP000699691">
    <property type="component" value="Unassembled WGS sequence"/>
</dbReference>
<name>A0A955LW38_UNCKA</name>